<dbReference type="PANTHER" id="PTHR30329">
    <property type="entry name" value="STATOR ELEMENT OF FLAGELLAR MOTOR COMPLEX"/>
    <property type="match status" value="1"/>
</dbReference>
<gene>
    <name evidence="4" type="ORF">BXY39_2178</name>
</gene>
<dbReference type="PROSITE" id="PS51123">
    <property type="entry name" value="OMPA_2"/>
    <property type="match status" value="1"/>
</dbReference>
<dbReference type="InterPro" id="IPR050330">
    <property type="entry name" value="Bact_OuterMem_StrucFunc"/>
</dbReference>
<proteinExistence type="predicted"/>
<sequence>MRRTTSHFDEHAEDESDFISMTDMMVGLLLIFIILLMYYALQAVAVIGSADAENDARSQLLTIIQERLQERGVTVFISEDGSVVRLPEGQLRFDTNDHRIKPQFEPGLVTIASVFADFVPCFGYVKGFDRQTCEDFDNPYNVWIESIFIEGHTDCEGLPQRNWSLSSLRATAVFDFLSLHQPSLGEVRSRPPEKGGQKTLGIVGFADRRPAQDFGARDPRCDEFSEAQKTQNRRIDFRFVMGSPLRERKRNIDLVVREPAQKLREALYP</sequence>
<evidence type="ECO:0000313" key="4">
    <source>
        <dbReference type="EMBL" id="RMB08082.1"/>
    </source>
</evidence>
<dbReference type="RefSeq" id="WP_121938826.1">
    <property type="nucleotide sequence ID" value="NZ_REFR01000011.1"/>
</dbReference>
<evidence type="ECO:0000259" key="3">
    <source>
        <dbReference type="PROSITE" id="PS51123"/>
    </source>
</evidence>
<dbReference type="InterPro" id="IPR006665">
    <property type="entry name" value="OmpA-like"/>
</dbReference>
<dbReference type="AlphaFoldDB" id="A0A3M0CF88"/>
<keyword evidence="2" id="KW-1133">Transmembrane helix</keyword>
<dbReference type="EMBL" id="REFR01000011">
    <property type="protein sequence ID" value="RMB08082.1"/>
    <property type="molecule type" value="Genomic_DNA"/>
</dbReference>
<evidence type="ECO:0000256" key="1">
    <source>
        <dbReference type="PROSITE-ProRule" id="PRU00473"/>
    </source>
</evidence>
<keyword evidence="1 2" id="KW-0472">Membrane</keyword>
<feature type="domain" description="OmpA-like" evidence="3">
    <location>
        <begin position="80"/>
        <end position="243"/>
    </location>
</feature>
<feature type="transmembrane region" description="Helical" evidence="2">
    <location>
        <begin position="21"/>
        <end position="41"/>
    </location>
</feature>
<reference evidence="4 5" key="1">
    <citation type="submission" date="2018-10" db="EMBL/GenBank/DDBJ databases">
        <title>Genomic Encyclopedia of Archaeal and Bacterial Type Strains, Phase II (KMG-II): from individual species to whole genera.</title>
        <authorList>
            <person name="Goeker M."/>
        </authorList>
    </citation>
    <scope>NUCLEOTIDE SEQUENCE [LARGE SCALE GENOMIC DNA]</scope>
    <source>
        <strain evidence="4 5">DSM 25217</strain>
    </source>
</reference>
<dbReference type="GO" id="GO:0016020">
    <property type="term" value="C:membrane"/>
    <property type="evidence" value="ECO:0007669"/>
    <property type="project" value="UniProtKB-UniRule"/>
</dbReference>
<dbReference type="PANTHER" id="PTHR30329:SF20">
    <property type="entry name" value="EXPORTED PROTEIN"/>
    <property type="match status" value="1"/>
</dbReference>
<dbReference type="InterPro" id="IPR036737">
    <property type="entry name" value="OmpA-like_sf"/>
</dbReference>
<keyword evidence="5" id="KW-1185">Reference proteome</keyword>
<comment type="caution">
    <text evidence="4">The sequence shown here is derived from an EMBL/GenBank/DDBJ whole genome shotgun (WGS) entry which is preliminary data.</text>
</comment>
<dbReference type="Gene3D" id="3.30.1330.60">
    <property type="entry name" value="OmpA-like domain"/>
    <property type="match status" value="1"/>
</dbReference>
<dbReference type="InParanoid" id="A0A3M0CF88"/>
<name>A0A3M0CF88_9PROT</name>
<dbReference type="Proteomes" id="UP000271227">
    <property type="component" value="Unassembled WGS sequence"/>
</dbReference>
<protein>
    <submittedName>
        <fullName evidence="4">OmpA family protein</fullName>
    </submittedName>
</protein>
<dbReference type="OrthoDB" id="5525824at2"/>
<dbReference type="SUPFAM" id="SSF103088">
    <property type="entry name" value="OmpA-like"/>
    <property type="match status" value="1"/>
</dbReference>
<evidence type="ECO:0000256" key="2">
    <source>
        <dbReference type="SAM" id="Phobius"/>
    </source>
</evidence>
<keyword evidence="2" id="KW-0812">Transmembrane</keyword>
<accession>A0A3M0CF88</accession>
<evidence type="ECO:0000313" key="5">
    <source>
        <dbReference type="Proteomes" id="UP000271227"/>
    </source>
</evidence>
<organism evidence="4 5">
    <name type="scientific">Eilatimonas milleporae</name>
    <dbReference type="NCBI Taxonomy" id="911205"/>
    <lineage>
        <taxon>Bacteria</taxon>
        <taxon>Pseudomonadati</taxon>
        <taxon>Pseudomonadota</taxon>
        <taxon>Alphaproteobacteria</taxon>
        <taxon>Kordiimonadales</taxon>
        <taxon>Kordiimonadaceae</taxon>
        <taxon>Eilatimonas</taxon>
    </lineage>
</organism>